<evidence type="ECO:0000256" key="13">
    <source>
        <dbReference type="ARBA" id="ARBA00022984"/>
    </source>
</evidence>
<dbReference type="OrthoDB" id="9804753at2"/>
<dbReference type="PANTHER" id="PTHR21071">
    <property type="entry name" value="UDP-N-ACETYLENOLPYRUVOYLGLUCOSAMINE REDUCTASE"/>
    <property type="match status" value="1"/>
</dbReference>
<evidence type="ECO:0000256" key="18">
    <source>
        <dbReference type="ARBA" id="ARBA00048914"/>
    </source>
</evidence>
<dbReference type="UniPathway" id="UPA00219"/>
<dbReference type="PANTHER" id="PTHR21071:SF4">
    <property type="entry name" value="UDP-N-ACETYLENOLPYRUVOYLGLUCOSAMINE REDUCTASE"/>
    <property type="match status" value="1"/>
</dbReference>
<comment type="cofactor">
    <cofactor evidence="1 19">
        <name>FAD</name>
        <dbReference type="ChEBI" id="CHEBI:57692"/>
    </cofactor>
</comment>
<dbReference type="InterPro" id="IPR036318">
    <property type="entry name" value="FAD-bd_PCMH-like_sf"/>
</dbReference>
<dbReference type="SUPFAM" id="SSF56176">
    <property type="entry name" value="FAD-binding/transporter-associated domain-like"/>
    <property type="match status" value="1"/>
</dbReference>
<evidence type="ECO:0000256" key="1">
    <source>
        <dbReference type="ARBA" id="ARBA00001974"/>
    </source>
</evidence>
<comment type="subcellular location">
    <subcellularLocation>
        <location evidence="3 19">Cytoplasm</location>
    </subcellularLocation>
</comment>
<evidence type="ECO:0000256" key="5">
    <source>
        <dbReference type="ARBA" id="ARBA00012518"/>
    </source>
</evidence>
<dbReference type="InterPro" id="IPR016167">
    <property type="entry name" value="FAD-bd_PCMH_sub1"/>
</dbReference>
<evidence type="ECO:0000256" key="6">
    <source>
        <dbReference type="ARBA" id="ARBA00015188"/>
    </source>
</evidence>
<organism evidence="21 22">
    <name type="scientific">Salibacter halophilus</name>
    <dbReference type="NCBI Taxonomy" id="1803916"/>
    <lineage>
        <taxon>Bacteria</taxon>
        <taxon>Pseudomonadati</taxon>
        <taxon>Bacteroidota</taxon>
        <taxon>Flavobacteriia</taxon>
        <taxon>Flavobacteriales</taxon>
        <taxon>Salibacteraceae</taxon>
        <taxon>Salibacter</taxon>
    </lineage>
</organism>
<dbReference type="InterPro" id="IPR016166">
    <property type="entry name" value="FAD-bd_PCMH"/>
</dbReference>
<evidence type="ECO:0000313" key="22">
    <source>
        <dbReference type="Proteomes" id="UP000435357"/>
    </source>
</evidence>
<evidence type="ECO:0000256" key="12">
    <source>
        <dbReference type="ARBA" id="ARBA00022960"/>
    </source>
</evidence>
<dbReference type="GO" id="GO:0051301">
    <property type="term" value="P:cell division"/>
    <property type="evidence" value="ECO:0007669"/>
    <property type="project" value="UniProtKB-KW"/>
</dbReference>
<dbReference type="GO" id="GO:0008762">
    <property type="term" value="F:UDP-N-acetylmuramate dehydrogenase activity"/>
    <property type="evidence" value="ECO:0007669"/>
    <property type="project" value="UniProtKB-UniRule"/>
</dbReference>
<dbReference type="GO" id="GO:0008360">
    <property type="term" value="P:regulation of cell shape"/>
    <property type="evidence" value="ECO:0007669"/>
    <property type="project" value="UniProtKB-KW"/>
</dbReference>
<dbReference type="InterPro" id="IPR003170">
    <property type="entry name" value="MurB"/>
</dbReference>
<keyword evidence="9 19" id="KW-0285">Flavoprotein</keyword>
<dbReference type="Pfam" id="PF02873">
    <property type="entry name" value="MurB_C"/>
    <property type="match status" value="1"/>
</dbReference>
<dbReference type="Gene3D" id="3.30.43.10">
    <property type="entry name" value="Uridine Diphospho-n-acetylenolpyruvylglucosamine Reductase, domain 2"/>
    <property type="match status" value="1"/>
</dbReference>
<dbReference type="GO" id="GO:0005829">
    <property type="term" value="C:cytosol"/>
    <property type="evidence" value="ECO:0007669"/>
    <property type="project" value="TreeGrafter"/>
</dbReference>
<evidence type="ECO:0000256" key="14">
    <source>
        <dbReference type="ARBA" id="ARBA00023002"/>
    </source>
</evidence>
<keyword evidence="14 19" id="KW-0560">Oxidoreductase</keyword>
<dbReference type="Pfam" id="PF01565">
    <property type="entry name" value="FAD_binding_4"/>
    <property type="match status" value="1"/>
</dbReference>
<dbReference type="InterPro" id="IPR016169">
    <property type="entry name" value="FAD-bd_PCMH_sub2"/>
</dbReference>
<dbReference type="Proteomes" id="UP000435357">
    <property type="component" value="Unassembled WGS sequence"/>
</dbReference>
<evidence type="ECO:0000256" key="17">
    <source>
        <dbReference type="ARBA" id="ARBA00031026"/>
    </source>
</evidence>
<dbReference type="GO" id="GO:0009252">
    <property type="term" value="P:peptidoglycan biosynthetic process"/>
    <property type="evidence" value="ECO:0007669"/>
    <property type="project" value="UniProtKB-UniRule"/>
</dbReference>
<evidence type="ECO:0000259" key="20">
    <source>
        <dbReference type="PROSITE" id="PS51387"/>
    </source>
</evidence>
<evidence type="ECO:0000256" key="3">
    <source>
        <dbReference type="ARBA" id="ARBA00004496"/>
    </source>
</evidence>
<evidence type="ECO:0000256" key="2">
    <source>
        <dbReference type="ARBA" id="ARBA00003921"/>
    </source>
</evidence>
<evidence type="ECO:0000256" key="9">
    <source>
        <dbReference type="ARBA" id="ARBA00022630"/>
    </source>
</evidence>
<comment type="function">
    <text evidence="2 19">Cell wall formation.</text>
</comment>
<evidence type="ECO:0000256" key="10">
    <source>
        <dbReference type="ARBA" id="ARBA00022827"/>
    </source>
</evidence>
<dbReference type="PROSITE" id="PS51387">
    <property type="entry name" value="FAD_PCMH"/>
    <property type="match status" value="1"/>
</dbReference>
<keyword evidence="12 19" id="KW-0133">Cell shape</keyword>
<keyword evidence="22" id="KW-1185">Reference proteome</keyword>
<feature type="domain" description="FAD-binding PCMH-type" evidence="20">
    <location>
        <begin position="17"/>
        <end position="188"/>
    </location>
</feature>
<evidence type="ECO:0000313" key="21">
    <source>
        <dbReference type="EMBL" id="KAB1062680.1"/>
    </source>
</evidence>
<evidence type="ECO:0000256" key="19">
    <source>
        <dbReference type="HAMAP-Rule" id="MF_00037"/>
    </source>
</evidence>
<accession>A0A6N6M7C8</accession>
<dbReference type="AlphaFoldDB" id="A0A6N6M7C8"/>
<evidence type="ECO:0000256" key="8">
    <source>
        <dbReference type="ARBA" id="ARBA00022618"/>
    </source>
</evidence>
<dbReference type="InterPro" id="IPR011601">
    <property type="entry name" value="MurB_C"/>
</dbReference>
<dbReference type="NCBIfam" id="TIGR00179">
    <property type="entry name" value="murB"/>
    <property type="match status" value="1"/>
</dbReference>
<evidence type="ECO:0000256" key="7">
    <source>
        <dbReference type="ARBA" id="ARBA00022490"/>
    </source>
</evidence>
<keyword evidence="15 19" id="KW-0131">Cell cycle</keyword>
<dbReference type="HAMAP" id="MF_00037">
    <property type="entry name" value="MurB"/>
    <property type="match status" value="1"/>
</dbReference>
<dbReference type="NCBIfam" id="NF010478">
    <property type="entry name" value="PRK13903.1"/>
    <property type="match status" value="1"/>
</dbReference>
<reference evidence="21 22" key="1">
    <citation type="submission" date="2019-09" db="EMBL/GenBank/DDBJ databases">
        <title>Genomes of Cryomorphaceae.</title>
        <authorList>
            <person name="Bowman J.P."/>
        </authorList>
    </citation>
    <scope>NUCLEOTIDE SEQUENCE [LARGE SCALE GENOMIC DNA]</scope>
    <source>
        <strain evidence="21 22">KCTC 52047</strain>
    </source>
</reference>
<dbReference type="InterPro" id="IPR036635">
    <property type="entry name" value="MurB_C_sf"/>
</dbReference>
<evidence type="ECO:0000256" key="15">
    <source>
        <dbReference type="ARBA" id="ARBA00023306"/>
    </source>
</evidence>
<proteinExistence type="inferred from homology"/>
<dbReference type="EC" id="1.3.1.98" evidence="5 19"/>
<dbReference type="GO" id="GO:0071555">
    <property type="term" value="P:cell wall organization"/>
    <property type="evidence" value="ECO:0007669"/>
    <property type="project" value="UniProtKB-KW"/>
</dbReference>
<dbReference type="RefSeq" id="WP_151169629.1">
    <property type="nucleotide sequence ID" value="NZ_WACR01000011.1"/>
</dbReference>
<keyword evidence="10 19" id="KW-0274">FAD</keyword>
<dbReference type="InterPro" id="IPR006094">
    <property type="entry name" value="Oxid_FAD_bind_N"/>
</dbReference>
<feature type="active site" description="Proton donor" evidence="19">
    <location>
        <position position="237"/>
    </location>
</feature>
<sequence>MKIEKNIDLSPYNTFGIKALASKLVKVERVEDLQELAKKGELKIEDVLLMGGGSNMLLRNDVDGLVVLNEIPGIEKVDETSDEVFVKVGGGVVWHDFVMWAVGQNLGGVENLSLIPGSVGAAPMQNIGAYGVELKETFWKLEAVHRESGEIHTFNKEQCEFGYRSSVFKTSLRNQYVIARVYFRLQKSPHLNTSYGAIEAELKEMGEEPSVRTVSQAVINIRQSKLPNPKEIGNSGSFFKNPIVSKEFYEELKKQHPDVVAYPVKEGVKLAAGWLIDQAGWKGKTFGHYGVHKKQALVLVNYGGATGEEIYQLSEKIIEDIDSKYGVKLEREVNIIK</sequence>
<feature type="active site" evidence="19">
    <location>
        <position position="332"/>
    </location>
</feature>
<dbReference type="SUPFAM" id="SSF56194">
    <property type="entry name" value="Uridine diphospho-N-Acetylenolpyruvylglucosamine reductase, MurB, C-terminal domain"/>
    <property type="match status" value="1"/>
</dbReference>
<keyword evidence="16 19" id="KW-0961">Cell wall biogenesis/degradation</keyword>
<dbReference type="EMBL" id="WACR01000011">
    <property type="protein sequence ID" value="KAB1062680.1"/>
    <property type="molecule type" value="Genomic_DNA"/>
</dbReference>
<dbReference type="NCBIfam" id="NF000755">
    <property type="entry name" value="PRK00046.1"/>
    <property type="match status" value="1"/>
</dbReference>
<gene>
    <name evidence="19 21" type="primary">murB</name>
    <name evidence="21" type="ORF">F3059_12095</name>
</gene>
<name>A0A6N6M7C8_9FLAO</name>
<keyword evidence="8 19" id="KW-0132">Cell division</keyword>
<dbReference type="GO" id="GO:0071949">
    <property type="term" value="F:FAD binding"/>
    <property type="evidence" value="ECO:0007669"/>
    <property type="project" value="InterPro"/>
</dbReference>
<protein>
    <recommendedName>
        <fullName evidence="6 19">UDP-N-acetylenolpyruvoylglucosamine reductase</fullName>
        <ecNumber evidence="5 19">1.3.1.98</ecNumber>
    </recommendedName>
    <alternativeName>
        <fullName evidence="17 19">UDP-N-acetylmuramate dehydrogenase</fullName>
    </alternativeName>
</protein>
<evidence type="ECO:0000256" key="16">
    <source>
        <dbReference type="ARBA" id="ARBA00023316"/>
    </source>
</evidence>
<keyword evidence="11 19" id="KW-0521">NADP</keyword>
<dbReference type="Gene3D" id="3.90.78.10">
    <property type="entry name" value="UDP-N-acetylenolpyruvoylglucosamine reductase, C-terminal domain"/>
    <property type="match status" value="1"/>
</dbReference>
<evidence type="ECO:0000256" key="4">
    <source>
        <dbReference type="ARBA" id="ARBA00004752"/>
    </source>
</evidence>
<comment type="caution">
    <text evidence="21">The sequence shown here is derived from an EMBL/GenBank/DDBJ whole genome shotgun (WGS) entry which is preliminary data.</text>
</comment>
<comment type="catalytic activity">
    <reaction evidence="18 19">
        <text>UDP-N-acetyl-alpha-D-muramate + NADP(+) = UDP-N-acetyl-3-O-(1-carboxyvinyl)-alpha-D-glucosamine + NADPH + H(+)</text>
        <dbReference type="Rhea" id="RHEA:12248"/>
        <dbReference type="ChEBI" id="CHEBI:15378"/>
        <dbReference type="ChEBI" id="CHEBI:57783"/>
        <dbReference type="ChEBI" id="CHEBI:58349"/>
        <dbReference type="ChEBI" id="CHEBI:68483"/>
        <dbReference type="ChEBI" id="CHEBI:70757"/>
        <dbReference type="EC" id="1.3.1.98"/>
    </reaction>
</comment>
<evidence type="ECO:0000256" key="11">
    <source>
        <dbReference type="ARBA" id="ARBA00022857"/>
    </source>
</evidence>
<comment type="similarity">
    <text evidence="19">Belongs to the MurB family.</text>
</comment>
<feature type="active site" evidence="19">
    <location>
        <position position="164"/>
    </location>
</feature>
<dbReference type="Gene3D" id="3.30.465.10">
    <property type="match status" value="1"/>
</dbReference>
<keyword evidence="13 19" id="KW-0573">Peptidoglycan synthesis</keyword>
<comment type="pathway">
    <text evidence="4 19">Cell wall biogenesis; peptidoglycan biosynthesis.</text>
</comment>
<keyword evidence="7 19" id="KW-0963">Cytoplasm</keyword>